<dbReference type="SUPFAM" id="SSF53850">
    <property type="entry name" value="Periplasmic binding protein-like II"/>
    <property type="match status" value="1"/>
</dbReference>
<reference evidence="1 2" key="1">
    <citation type="submission" date="2017-02" db="EMBL/GenBank/DDBJ databases">
        <authorList>
            <person name="Peterson S.W."/>
        </authorList>
    </citation>
    <scope>NUCLEOTIDE SEQUENCE [LARGE SCALE GENOMIC DNA]</scope>
    <source>
        <strain evidence="1 2">DSM 18034</strain>
    </source>
</reference>
<dbReference type="Proteomes" id="UP000189733">
    <property type="component" value="Unassembled WGS sequence"/>
</dbReference>
<protein>
    <submittedName>
        <fullName evidence="1">NitT/TauT family transport system substrate-binding protein</fullName>
    </submittedName>
</protein>
<name>A0A1T4VSS1_9BACT</name>
<accession>A0A1T4VSS1</accession>
<dbReference type="OrthoDB" id="5516036at2"/>
<evidence type="ECO:0000313" key="2">
    <source>
        <dbReference type="Proteomes" id="UP000189733"/>
    </source>
</evidence>
<organism evidence="1 2">
    <name type="scientific">Desulfobaculum bizertense DSM 18034</name>
    <dbReference type="NCBI Taxonomy" id="1121442"/>
    <lineage>
        <taxon>Bacteria</taxon>
        <taxon>Pseudomonadati</taxon>
        <taxon>Thermodesulfobacteriota</taxon>
        <taxon>Desulfovibrionia</taxon>
        <taxon>Desulfovibrionales</taxon>
        <taxon>Desulfovibrionaceae</taxon>
        <taxon>Desulfobaculum</taxon>
    </lineage>
</organism>
<sequence length="332" mass="36306">MFSAGARTHSILMVFALGIFFLFSSPQQSWSTELPEITFYTNGQATTPQLALWYGISKGELDDLCTIHIKQWKDMNHLRGLVLAGKGDLWLGHVDAFSQAARRGAPVSLLAVTGWRKFFFLSGNSSLRTLTDLQKLPAKTRVHSAPPDSPAVPVLQSLAQSTESLPAFSYTPHPGRALALDAIKHPEQLYLLPEPLVTVLLLKAPQLHVVGSVEELYASATGKEPFLPWAGLAMNTASMAKHPRIAARILHIVDKSTAKLQPTPEKALTALPKEFGRFVSPKIIAASLSRDILRAKSGQAARTDIEDLERLTARGMQLPALPSSFFYPPVEN</sequence>
<evidence type="ECO:0000313" key="1">
    <source>
        <dbReference type="EMBL" id="SKA68042.1"/>
    </source>
</evidence>
<dbReference type="RefSeq" id="WP_078684239.1">
    <property type="nucleotide sequence ID" value="NZ_FUYA01000002.1"/>
</dbReference>
<dbReference type="Gene3D" id="3.40.190.10">
    <property type="entry name" value="Periplasmic binding protein-like II"/>
    <property type="match status" value="2"/>
</dbReference>
<dbReference type="STRING" id="1121442.SAMN02745702_00938"/>
<gene>
    <name evidence="1" type="ORF">SAMN02745702_00938</name>
</gene>
<dbReference type="EMBL" id="FUYA01000002">
    <property type="protein sequence ID" value="SKA68042.1"/>
    <property type="molecule type" value="Genomic_DNA"/>
</dbReference>
<dbReference type="AlphaFoldDB" id="A0A1T4VSS1"/>
<proteinExistence type="predicted"/>
<keyword evidence="2" id="KW-1185">Reference proteome</keyword>